<feature type="compositionally biased region" description="Basic and acidic residues" evidence="1">
    <location>
        <begin position="498"/>
        <end position="512"/>
    </location>
</feature>
<evidence type="ECO:0000256" key="1">
    <source>
        <dbReference type="SAM" id="MobiDB-lite"/>
    </source>
</evidence>
<reference evidence="2 3" key="1">
    <citation type="journal article" date="2016" name="Sci. Rep.">
        <title>Metabolic traits of an uncultured archaeal lineage -MSBL1- from brine pools of the Red Sea.</title>
        <authorList>
            <person name="Mwirichia R."/>
            <person name="Alam I."/>
            <person name="Rashid M."/>
            <person name="Vinu M."/>
            <person name="Ba-Alawi W."/>
            <person name="Anthony Kamau A."/>
            <person name="Kamanda Ngugi D."/>
            <person name="Goker M."/>
            <person name="Klenk H.P."/>
            <person name="Bajic V."/>
            <person name="Stingl U."/>
        </authorList>
    </citation>
    <scope>NUCLEOTIDE SEQUENCE [LARGE SCALE GENOMIC DNA]</scope>
    <source>
        <strain evidence="2">SCGC-AAA259A05</strain>
    </source>
</reference>
<dbReference type="PATRIC" id="fig|1698259.3.peg.1060"/>
<proteinExistence type="predicted"/>
<accession>A0A133U926</accession>
<evidence type="ECO:0008006" key="4">
    <source>
        <dbReference type="Google" id="ProtNLM"/>
    </source>
</evidence>
<name>A0A133U926_9EURY</name>
<evidence type="ECO:0000313" key="3">
    <source>
        <dbReference type="Proteomes" id="UP000070163"/>
    </source>
</evidence>
<organism evidence="2 3">
    <name type="scientific">candidate division MSBL1 archaeon SCGC-AAA259A05</name>
    <dbReference type="NCBI Taxonomy" id="1698259"/>
    <lineage>
        <taxon>Archaea</taxon>
        <taxon>Methanobacteriati</taxon>
        <taxon>Methanobacteriota</taxon>
        <taxon>candidate division MSBL1</taxon>
    </lineage>
</organism>
<feature type="compositionally biased region" description="Polar residues" evidence="1">
    <location>
        <begin position="486"/>
        <end position="497"/>
    </location>
</feature>
<dbReference type="GO" id="GO:0016787">
    <property type="term" value="F:hydrolase activity"/>
    <property type="evidence" value="ECO:0007669"/>
    <property type="project" value="UniProtKB-ARBA"/>
</dbReference>
<feature type="region of interest" description="Disordered" evidence="1">
    <location>
        <begin position="486"/>
        <end position="512"/>
    </location>
</feature>
<dbReference type="InterPro" id="IPR017850">
    <property type="entry name" value="Alkaline_phosphatase_core_sf"/>
</dbReference>
<dbReference type="InterPro" id="IPR002591">
    <property type="entry name" value="Phosphodiest/P_Trfase"/>
</dbReference>
<dbReference type="PANTHER" id="PTHR10151">
    <property type="entry name" value="ECTONUCLEOTIDE PYROPHOSPHATASE/PHOSPHODIESTERASE"/>
    <property type="match status" value="1"/>
</dbReference>
<dbReference type="Gene3D" id="3.40.720.10">
    <property type="entry name" value="Alkaline Phosphatase, subunit A"/>
    <property type="match status" value="2"/>
</dbReference>
<dbReference type="SUPFAM" id="SSF53649">
    <property type="entry name" value="Alkaline phosphatase-like"/>
    <property type="match status" value="1"/>
</dbReference>
<dbReference type="Pfam" id="PF01663">
    <property type="entry name" value="Phosphodiest"/>
    <property type="match status" value="1"/>
</dbReference>
<sequence>MKTVILGLDGAAFELIDPWIESGELPNLKKIKEEGVFGDLSVCLPPVTCPNWKCYSTGKNPGKLGIFWWENIDWEKRKVYVPNYRTSSEEIWDYLNDEGIKTAVINMPTTYPPKEVDGYMVAGGPDSMNKNFAYPSSFEKELLDSGYKVRIDEHISSGEDCKKYFDEIAEMMESRFRLGKNLLENDMEIDFLHLTITYINGLHHFLWDDEIVKEGWKVIDDNLEHLVELAEEGEINLLLMSDHGSNRIRDVFNINTWLEREGYLKTKESPVSNIFKKIGLTRSKAAEIAKKIGFWRKLKQIIPNSVTESIPTEEGGVKKDAKERVIDWEESVAVASGQGPIYLNENMKESENKTVRKELIKKLENLESPITGRKIVKRVYRKEEIYSGEYFEDAPDLIIDQNEHIHIQGDIGNDKVFSKPGKWLGENKNPGLFMGYGPDIGSKEIEDISILDLAPTVLHMLELPVPNVMDGQVKKEIFSEDSNAFTRKVKPSNSSKEAISEKVKELKKAGKI</sequence>
<dbReference type="EMBL" id="LHXJ01000043">
    <property type="protein sequence ID" value="KXA90700.1"/>
    <property type="molecule type" value="Genomic_DNA"/>
</dbReference>
<dbReference type="PANTHER" id="PTHR10151:SF120">
    <property type="entry name" value="BIS(5'-ADENOSYL)-TRIPHOSPHATASE"/>
    <property type="match status" value="1"/>
</dbReference>
<dbReference type="Proteomes" id="UP000070163">
    <property type="component" value="Unassembled WGS sequence"/>
</dbReference>
<dbReference type="AlphaFoldDB" id="A0A133U926"/>
<keyword evidence="3" id="KW-1185">Reference proteome</keyword>
<evidence type="ECO:0000313" key="2">
    <source>
        <dbReference type="EMBL" id="KXA90700.1"/>
    </source>
</evidence>
<protein>
    <recommendedName>
        <fullName evidence="4">Nucleotide pyrophosphatase</fullName>
    </recommendedName>
</protein>
<gene>
    <name evidence="2" type="ORF">AKJ57_03965</name>
</gene>
<comment type="caution">
    <text evidence="2">The sequence shown here is derived from an EMBL/GenBank/DDBJ whole genome shotgun (WGS) entry which is preliminary data.</text>
</comment>